<dbReference type="EMBL" id="BSUN01000001">
    <property type="protein sequence ID" value="GMA35336.1"/>
    <property type="molecule type" value="Genomic_DNA"/>
</dbReference>
<evidence type="ECO:0000313" key="7">
    <source>
        <dbReference type="EMBL" id="GMA35336.1"/>
    </source>
</evidence>
<dbReference type="Proteomes" id="UP001157125">
    <property type="component" value="Unassembled WGS sequence"/>
</dbReference>
<dbReference type="SUPFAM" id="SSF53822">
    <property type="entry name" value="Periplasmic binding protein-like I"/>
    <property type="match status" value="1"/>
</dbReference>
<evidence type="ECO:0000313" key="8">
    <source>
        <dbReference type="Proteomes" id="UP001157125"/>
    </source>
</evidence>
<evidence type="ECO:0000259" key="6">
    <source>
        <dbReference type="Pfam" id="PF13407"/>
    </source>
</evidence>
<protein>
    <recommendedName>
        <fullName evidence="6">Periplasmic binding protein domain-containing protein</fullName>
    </recommendedName>
</protein>
<feature type="region of interest" description="Disordered" evidence="4">
    <location>
        <begin position="31"/>
        <end position="66"/>
    </location>
</feature>
<dbReference type="InterPro" id="IPR028082">
    <property type="entry name" value="Peripla_BP_I"/>
</dbReference>
<feature type="signal peptide" evidence="5">
    <location>
        <begin position="1"/>
        <end position="24"/>
    </location>
</feature>
<evidence type="ECO:0000256" key="2">
    <source>
        <dbReference type="ARBA" id="ARBA00007639"/>
    </source>
</evidence>
<dbReference type="RefSeq" id="WP_284327924.1">
    <property type="nucleotide sequence ID" value="NZ_BSUN01000001.1"/>
</dbReference>
<dbReference type="PANTHER" id="PTHR46847">
    <property type="entry name" value="D-ALLOSE-BINDING PERIPLASMIC PROTEIN-RELATED"/>
    <property type="match status" value="1"/>
</dbReference>
<dbReference type="InterPro" id="IPR025997">
    <property type="entry name" value="SBP_2_dom"/>
</dbReference>
<dbReference type="CDD" id="cd06316">
    <property type="entry name" value="PBP1_ABC_sugar_binding-like"/>
    <property type="match status" value="1"/>
</dbReference>
<feature type="compositionally biased region" description="Low complexity" evidence="4">
    <location>
        <begin position="34"/>
        <end position="53"/>
    </location>
</feature>
<name>A0ABQ6ICB7_9MICO</name>
<proteinExistence type="inferred from homology"/>
<gene>
    <name evidence="7" type="ORF">GCM10025876_15400</name>
</gene>
<dbReference type="Pfam" id="PF13407">
    <property type="entry name" value="Peripla_BP_4"/>
    <property type="match status" value="1"/>
</dbReference>
<feature type="chain" id="PRO_5045277483" description="Periplasmic binding protein domain-containing protein" evidence="5">
    <location>
        <begin position="25"/>
        <end position="384"/>
    </location>
</feature>
<dbReference type="PROSITE" id="PS51257">
    <property type="entry name" value="PROKAR_LIPOPROTEIN"/>
    <property type="match status" value="1"/>
</dbReference>
<organism evidence="7 8">
    <name type="scientific">Demequina litorisediminis</name>
    <dbReference type="NCBI Taxonomy" id="1849022"/>
    <lineage>
        <taxon>Bacteria</taxon>
        <taxon>Bacillati</taxon>
        <taxon>Actinomycetota</taxon>
        <taxon>Actinomycetes</taxon>
        <taxon>Micrococcales</taxon>
        <taxon>Demequinaceae</taxon>
        <taxon>Demequina</taxon>
    </lineage>
</organism>
<comment type="caution">
    <text evidence="7">The sequence shown here is derived from an EMBL/GenBank/DDBJ whole genome shotgun (WGS) entry which is preliminary data.</text>
</comment>
<dbReference type="PANTHER" id="PTHR46847:SF1">
    <property type="entry name" value="D-ALLOSE-BINDING PERIPLASMIC PROTEIN-RELATED"/>
    <property type="match status" value="1"/>
</dbReference>
<keyword evidence="8" id="KW-1185">Reference proteome</keyword>
<reference evidence="8" key="1">
    <citation type="journal article" date="2019" name="Int. J. Syst. Evol. Microbiol.">
        <title>The Global Catalogue of Microorganisms (GCM) 10K type strain sequencing project: providing services to taxonomists for standard genome sequencing and annotation.</title>
        <authorList>
            <consortium name="The Broad Institute Genomics Platform"/>
            <consortium name="The Broad Institute Genome Sequencing Center for Infectious Disease"/>
            <person name="Wu L."/>
            <person name="Ma J."/>
        </authorList>
    </citation>
    <scope>NUCLEOTIDE SEQUENCE [LARGE SCALE GENOMIC DNA]</scope>
    <source>
        <strain evidence="8">NBRC 112299</strain>
    </source>
</reference>
<keyword evidence="3 5" id="KW-0732">Signal</keyword>
<feature type="domain" description="Periplasmic binding protein" evidence="6">
    <location>
        <begin position="93"/>
        <end position="334"/>
    </location>
</feature>
<dbReference type="Gene3D" id="3.40.50.2300">
    <property type="match status" value="2"/>
</dbReference>
<evidence type="ECO:0000256" key="4">
    <source>
        <dbReference type="SAM" id="MobiDB-lite"/>
    </source>
</evidence>
<sequence length="384" mass="39070">MQHPTVRRAGAMIAGALALSLTVAGCSTDAEEPAAGASSSSGADSSSVAQSVDEPSLEFAGPNGEVPGTLEELTLTENEAASIADGGYTAAFVWHTSSEFVDAVEKGATDQLAELGVEVVASTEAAFDAATQANNVESVMALDPDIVIGIAADPTSAAQSFQPIVDAGKQLVIMTTPPAGYSAGDQFVSIVTESLTDAGRANAELLGDAVGGEGKVAYLFHDADFWFTNQRDQAFKDWLAHSYPDLEIVAEEGFTDEARTEEIAAALLLKNPDITGIYVPWATAAQGVLAAVKAAGRTDVAIVTNDLDTTLAADMAAGGNIVGLVGNGSLDIGRGLAIAGAYGLLDKEAPALVASPPVKVTADNLSEGWLADYGVEPPASVQAG</sequence>
<evidence type="ECO:0000256" key="5">
    <source>
        <dbReference type="SAM" id="SignalP"/>
    </source>
</evidence>
<comment type="subcellular location">
    <subcellularLocation>
        <location evidence="1">Cell envelope</location>
    </subcellularLocation>
</comment>
<accession>A0ABQ6ICB7</accession>
<evidence type="ECO:0000256" key="3">
    <source>
        <dbReference type="ARBA" id="ARBA00022729"/>
    </source>
</evidence>
<comment type="similarity">
    <text evidence="2">Belongs to the bacterial solute-binding protein 2 family.</text>
</comment>
<evidence type="ECO:0000256" key="1">
    <source>
        <dbReference type="ARBA" id="ARBA00004196"/>
    </source>
</evidence>